<accession>A0A812MJ78</accession>
<proteinExistence type="predicted"/>
<keyword evidence="2" id="KW-0732">Signal</keyword>
<dbReference type="Gene3D" id="3.40.50.11350">
    <property type="match status" value="1"/>
</dbReference>
<dbReference type="AlphaFoldDB" id="A0A812MJ78"/>
<evidence type="ECO:0000313" key="4">
    <source>
        <dbReference type="Proteomes" id="UP000604046"/>
    </source>
</evidence>
<dbReference type="EMBL" id="CAJNDS010001668">
    <property type="protein sequence ID" value="CAE7271088.1"/>
    <property type="molecule type" value="Genomic_DNA"/>
</dbReference>
<evidence type="ECO:0008006" key="5">
    <source>
        <dbReference type="Google" id="ProtNLM"/>
    </source>
</evidence>
<feature type="signal peptide" evidence="2">
    <location>
        <begin position="1"/>
        <end position="24"/>
    </location>
</feature>
<evidence type="ECO:0000256" key="2">
    <source>
        <dbReference type="SAM" id="SignalP"/>
    </source>
</evidence>
<feature type="compositionally biased region" description="Basic and acidic residues" evidence="1">
    <location>
        <begin position="48"/>
        <end position="58"/>
    </location>
</feature>
<comment type="caution">
    <text evidence="3">The sequence shown here is derived from an EMBL/GenBank/DDBJ whole genome shotgun (WGS) entry which is preliminary data.</text>
</comment>
<name>A0A812MJ78_9DINO</name>
<feature type="chain" id="PRO_5032680574" description="O-fucosyltransferase family protein" evidence="2">
    <location>
        <begin position="25"/>
        <end position="435"/>
    </location>
</feature>
<protein>
    <recommendedName>
        <fullName evidence="5">O-fucosyltransferase family protein</fullName>
    </recommendedName>
</protein>
<sequence length="435" mass="47603">MTAGWKRLGVFAAFLVTVSLLRHAALTTLAPDLPVLLDSETPGPPAVRAERAQGEVKNDMASTPRVTGKPSFDLGAFEQLPLVKRFRSRGKACKAFRNLGNPGSGFKRKVFMSHHAGFGNVLFQTISIATAASLSDRSLIVQQQPEVINLAGFFGALQEAPLAYEAYLGAQKLEGLLPWTQVVEKLQTHHELAYALGVTWEDLQLALRADIKRTLQDQGAGDAASCKARALYDSPSQELLNAIGRPLANLSSADVLVGVHFRFGDSVILKNLNYSGSWDHAGDVRLQESKWQETWGVVDELISQLEEGSGASVRLTVATDNPPRLDEVERRYGRRLLPQIPSKALYHSYMLQPEEEPARSEYRESFRKMVADWFLLALSDVVVQPMRSSYSDAALLLAMPLLALKSTKPEMGSLRRGVSAVLASLGAPLDLEDGL</sequence>
<organism evidence="3 4">
    <name type="scientific">Symbiodinium natans</name>
    <dbReference type="NCBI Taxonomy" id="878477"/>
    <lineage>
        <taxon>Eukaryota</taxon>
        <taxon>Sar</taxon>
        <taxon>Alveolata</taxon>
        <taxon>Dinophyceae</taxon>
        <taxon>Suessiales</taxon>
        <taxon>Symbiodiniaceae</taxon>
        <taxon>Symbiodinium</taxon>
    </lineage>
</organism>
<gene>
    <name evidence="3" type="ORF">SNAT2548_LOCUS14382</name>
</gene>
<evidence type="ECO:0000313" key="3">
    <source>
        <dbReference type="EMBL" id="CAE7271088.1"/>
    </source>
</evidence>
<evidence type="ECO:0000256" key="1">
    <source>
        <dbReference type="SAM" id="MobiDB-lite"/>
    </source>
</evidence>
<keyword evidence="4" id="KW-1185">Reference proteome</keyword>
<dbReference type="Proteomes" id="UP000604046">
    <property type="component" value="Unassembled WGS sequence"/>
</dbReference>
<feature type="region of interest" description="Disordered" evidence="1">
    <location>
        <begin position="41"/>
        <end position="66"/>
    </location>
</feature>
<reference evidence="3" key="1">
    <citation type="submission" date="2021-02" db="EMBL/GenBank/DDBJ databases">
        <authorList>
            <person name="Dougan E. K."/>
            <person name="Rhodes N."/>
            <person name="Thang M."/>
            <person name="Chan C."/>
        </authorList>
    </citation>
    <scope>NUCLEOTIDE SEQUENCE</scope>
</reference>